<evidence type="ECO:0000313" key="3">
    <source>
        <dbReference type="EMBL" id="TXI55353.1"/>
    </source>
</evidence>
<dbReference type="PANTHER" id="PTHR37292:SF2">
    <property type="entry name" value="DUF262 DOMAIN-CONTAINING PROTEIN"/>
    <property type="match status" value="1"/>
</dbReference>
<reference evidence="3 4" key="1">
    <citation type="submission" date="2018-09" db="EMBL/GenBank/DDBJ databases">
        <title>Metagenome Assembled Genomes from an Advanced Water Purification Facility.</title>
        <authorList>
            <person name="Stamps B.W."/>
            <person name="Spear J.R."/>
        </authorList>
    </citation>
    <scope>NUCLEOTIDE SEQUENCE [LARGE SCALE GENOMIC DNA]</scope>
    <source>
        <strain evidence="3">Bin_29_2</strain>
    </source>
</reference>
<protein>
    <submittedName>
        <fullName evidence="3">DUF262 domain-containing protein</fullName>
    </submittedName>
</protein>
<sequence length="616" mass="68544">MGFQTPKYELKNLLDWTTSGKVQLPDFQRGYKWEDERIRQLLVTILRGHPLGVVMMLEADNVNVRFKPRPIEGVKLESGAALEWLLLDGQQRLTSLTQALTGDGIVATKDSRGKFLERRYYLEIAKALEGEDSIDDAVVSIPADGKIRSNFGKDIALDVSTEDFERERGYFPLRLLYDPYAATTWLSELADKAVMSRMIADVLNPAGSYAIPAIVLDDSTSKAAVATVFEKVNTGGLRLNVFELLTAMYAGDVDYYQVHGDDFRLNDDWAATKESLKAYPALSGLENTDFLQIVSLLASLHGPAATTARKEDILNLRLADYLEWAPRAREALAWAAGFLDSLHIHVARDLPYPKQVVPLAAIKVVLGDDADVYGIHRRLQQWYWCGVLGELYGGAIESRFARDVEQVPLWAKSASDPAAAQPKTVVDANFFESRLHSMRTRNSAAYKGVYALLMAQDTRDWMLNQPFTKADFLTMQVDIHHIFPKAWCAKNGIDEERRESIVNKTPMAKKTNIRLSGNAPSLYIKGLESVVGIPPGDLDQIIARHQIDVSTLRADDFDAFFTARREALSRLIESAMGKQVARESASAGVEDATAFEAEPEDPDDESHDGELAEGEP</sequence>
<gene>
    <name evidence="3" type="ORF">E6Q54_12725</name>
</gene>
<evidence type="ECO:0000313" key="4">
    <source>
        <dbReference type="Proteomes" id="UP000321797"/>
    </source>
</evidence>
<dbReference type="Pfam" id="PF03235">
    <property type="entry name" value="GmrSD_N"/>
    <property type="match status" value="1"/>
</dbReference>
<feature type="region of interest" description="Disordered" evidence="1">
    <location>
        <begin position="577"/>
        <end position="616"/>
    </location>
</feature>
<dbReference type="PANTHER" id="PTHR37292">
    <property type="entry name" value="VNG6097C"/>
    <property type="match status" value="1"/>
</dbReference>
<dbReference type="AlphaFoldDB" id="A0A5C7Y0Z5"/>
<dbReference type="RefSeq" id="WP_276761080.1">
    <property type="nucleotide sequence ID" value="NZ_SSGD01000069.1"/>
</dbReference>
<dbReference type="InterPro" id="IPR004919">
    <property type="entry name" value="GmrSD_N"/>
</dbReference>
<comment type="caution">
    <text evidence="3">The sequence shown here is derived from an EMBL/GenBank/DDBJ whole genome shotgun (WGS) entry which is preliminary data.</text>
</comment>
<evidence type="ECO:0000256" key="1">
    <source>
        <dbReference type="SAM" id="MobiDB-lite"/>
    </source>
</evidence>
<feature type="domain" description="GmrSD restriction endonucleases N-terminal" evidence="2">
    <location>
        <begin position="11"/>
        <end position="249"/>
    </location>
</feature>
<name>A0A5C7Y0Z5_9MYCO</name>
<feature type="compositionally biased region" description="Acidic residues" evidence="1">
    <location>
        <begin position="597"/>
        <end position="616"/>
    </location>
</feature>
<proteinExistence type="predicted"/>
<evidence type="ECO:0000259" key="2">
    <source>
        <dbReference type="Pfam" id="PF03235"/>
    </source>
</evidence>
<organism evidence="3 4">
    <name type="scientific">Mycolicibacter arupensis</name>
    <dbReference type="NCBI Taxonomy" id="342002"/>
    <lineage>
        <taxon>Bacteria</taxon>
        <taxon>Bacillati</taxon>
        <taxon>Actinomycetota</taxon>
        <taxon>Actinomycetes</taxon>
        <taxon>Mycobacteriales</taxon>
        <taxon>Mycobacteriaceae</taxon>
        <taxon>Mycolicibacter</taxon>
    </lineage>
</organism>
<accession>A0A5C7Y0Z5</accession>
<dbReference type="EMBL" id="SSGD01000069">
    <property type="protein sequence ID" value="TXI55353.1"/>
    <property type="molecule type" value="Genomic_DNA"/>
</dbReference>
<dbReference type="Proteomes" id="UP000321797">
    <property type="component" value="Unassembled WGS sequence"/>
</dbReference>